<sequence>MGLLLLLRWPVVWPKFWKWVQSPRPPPPPRSFPCDVTMRMKFSTKNGYHSLLVSCGQCCGKRFFSCAVILLS</sequence>
<reference evidence="1" key="1">
    <citation type="submission" date="2018-01" db="EMBL/GenBank/DDBJ databases">
        <title>An insight into the sialome of Amazonian anophelines.</title>
        <authorList>
            <person name="Ribeiro J.M."/>
            <person name="Scarpassa V."/>
            <person name="Calvo E."/>
        </authorList>
    </citation>
    <scope>NUCLEOTIDE SEQUENCE</scope>
    <source>
        <tissue evidence="1">Salivary glands</tissue>
    </source>
</reference>
<dbReference type="EMBL" id="GGFJ01014262">
    <property type="protein sequence ID" value="MBW63403.1"/>
    <property type="molecule type" value="Transcribed_RNA"/>
</dbReference>
<organism evidence="1">
    <name type="scientific">Anopheles marajoara</name>
    <dbReference type="NCBI Taxonomy" id="58244"/>
    <lineage>
        <taxon>Eukaryota</taxon>
        <taxon>Metazoa</taxon>
        <taxon>Ecdysozoa</taxon>
        <taxon>Arthropoda</taxon>
        <taxon>Hexapoda</taxon>
        <taxon>Insecta</taxon>
        <taxon>Pterygota</taxon>
        <taxon>Neoptera</taxon>
        <taxon>Endopterygota</taxon>
        <taxon>Diptera</taxon>
        <taxon>Nematocera</taxon>
        <taxon>Culicoidea</taxon>
        <taxon>Culicidae</taxon>
        <taxon>Anophelinae</taxon>
        <taxon>Anopheles</taxon>
    </lineage>
</organism>
<accession>A0A2M4CDL7</accession>
<dbReference type="AlphaFoldDB" id="A0A2M4CDL7"/>
<evidence type="ECO:0000313" key="1">
    <source>
        <dbReference type="EMBL" id="MBW63403.1"/>
    </source>
</evidence>
<protein>
    <submittedName>
        <fullName evidence="1">Putative secreted protein</fullName>
    </submittedName>
</protein>
<proteinExistence type="predicted"/>
<name>A0A2M4CDL7_9DIPT</name>